<comment type="catalytic activity">
    <reaction evidence="8">
        <text>Couples ATP hydrolysis with the unwinding of duplex DNA by translocating in the 3'-5' direction.</text>
        <dbReference type="EC" id="5.6.2.4"/>
    </reaction>
</comment>
<evidence type="ECO:0000256" key="9">
    <source>
        <dbReference type="ARBA" id="ARBA00034808"/>
    </source>
</evidence>
<dbReference type="PANTHER" id="PTHR11070">
    <property type="entry name" value="UVRD / RECB / PCRA DNA HELICASE FAMILY MEMBER"/>
    <property type="match status" value="1"/>
</dbReference>
<keyword evidence="5 11" id="KW-0067">ATP-binding</keyword>
<dbReference type="PANTHER" id="PTHR11070:SF2">
    <property type="entry name" value="ATP-DEPENDENT DNA HELICASE SRS2"/>
    <property type="match status" value="1"/>
</dbReference>
<dbReference type="GO" id="GO:0000725">
    <property type="term" value="P:recombinational repair"/>
    <property type="evidence" value="ECO:0007669"/>
    <property type="project" value="TreeGrafter"/>
</dbReference>
<dbReference type="PROSITE" id="PS51198">
    <property type="entry name" value="UVRD_HELICASE_ATP_BIND"/>
    <property type="match status" value="1"/>
</dbReference>
<keyword evidence="3 11" id="KW-0378">Hydrolase</keyword>
<accession>I5AX19</accession>
<protein>
    <recommendedName>
        <fullName evidence="9">DNA 3'-5' helicase</fullName>
        <ecNumber evidence="9">5.6.2.4</ecNumber>
    </recommendedName>
</protein>
<evidence type="ECO:0000256" key="2">
    <source>
        <dbReference type="ARBA" id="ARBA00022741"/>
    </source>
</evidence>
<dbReference type="GO" id="GO:0003677">
    <property type="term" value="F:DNA binding"/>
    <property type="evidence" value="ECO:0007669"/>
    <property type="project" value="UniProtKB-KW"/>
</dbReference>
<dbReference type="Pfam" id="PF13361">
    <property type="entry name" value="UvrD_C"/>
    <property type="match status" value="1"/>
</dbReference>
<evidence type="ECO:0000259" key="13">
    <source>
        <dbReference type="PROSITE" id="PS51217"/>
    </source>
</evidence>
<keyword evidence="7" id="KW-0413">Isomerase</keyword>
<sequence>MELNENQKAAIECIDHNLRIVACAGSGKTEVITRRIANILINKKDVLPEDIVAFTFTRKAAENLKQRIQRNVAETGHNIDVSKMYVGTIHSFCWMILEQYVPFFRDFRILDTVKEHLFIMKYFKKSGAEDLELKKREAALLSNCIEKMVSAYDRIDEWPGQDDKVFKQYKALLYEKRFINYSLLIHEVLMHMDDPQIKKYFTGIRYLVVDEYQDVDDLQEALIKGIANCGANLCVVGDDDQTIYQFRGSNADNMIRFADRYENVKTINLETNYRSGKAIVDVADCVISNNATRLTKRMISGGGFTGSVQGECFVGVDEEYRNLAQNIKSLSSEVKYGDMAILIRKRSRLPELIRALELNHIPYIAEESEEFFSSEYYRKFCNIFEYLENPADENRQKIIDDWKGIVEPRSLKTAIKYLSRSSEKNERFVELFHQFIENLGLDDTHSCIKYTQGFSEILSDFDQVYEHDSWTVRTSDINTFIQITAETEYKREALLKKDHDDAVQIMTVHKSKGLEFDAVFLPDLQKGFFPSQKVGGKKYYSVLGGLFEEQKEKYESDLQDERKLFYVALTRAKKFIYAYADVEKKEASLFLTEMNQSDYCNIMFV</sequence>
<comment type="catalytic activity">
    <reaction evidence="10">
        <text>ATP + H2O = ADP + phosphate + H(+)</text>
        <dbReference type="Rhea" id="RHEA:13065"/>
        <dbReference type="ChEBI" id="CHEBI:15377"/>
        <dbReference type="ChEBI" id="CHEBI:15378"/>
        <dbReference type="ChEBI" id="CHEBI:30616"/>
        <dbReference type="ChEBI" id="CHEBI:43474"/>
        <dbReference type="ChEBI" id="CHEBI:456216"/>
        <dbReference type="EC" id="5.6.2.4"/>
    </reaction>
</comment>
<reference evidence="14 15" key="1">
    <citation type="submission" date="2010-08" db="EMBL/GenBank/DDBJ databases">
        <authorList>
            <consortium name="US DOE Joint Genome Institute (JGI-PGF)"/>
            <person name="Lucas S."/>
            <person name="Copeland A."/>
            <person name="Lapidus A."/>
            <person name="Cheng J.-F."/>
            <person name="Bruce D."/>
            <person name="Goodwin L."/>
            <person name="Pitluck S."/>
            <person name="Land M.L."/>
            <person name="Hauser L."/>
            <person name="Chang Y.-J."/>
            <person name="Anderson I.J."/>
            <person name="Johnson E."/>
            <person name="Mulhopadhyay B."/>
            <person name="Kyrpides N."/>
            <person name="Woyke T.J."/>
        </authorList>
    </citation>
    <scope>NUCLEOTIDE SEQUENCE [LARGE SCALE GENOMIC DNA]</scope>
    <source>
        <strain evidence="14 15">6</strain>
    </source>
</reference>
<dbReference type="AlphaFoldDB" id="I5AX19"/>
<dbReference type="EMBL" id="CM001487">
    <property type="protein sequence ID" value="EIM58342.1"/>
    <property type="molecule type" value="Genomic_DNA"/>
</dbReference>
<evidence type="ECO:0000256" key="6">
    <source>
        <dbReference type="ARBA" id="ARBA00023125"/>
    </source>
</evidence>
<dbReference type="Pfam" id="PF00580">
    <property type="entry name" value="UvrD-helicase"/>
    <property type="match status" value="1"/>
</dbReference>
<dbReference type="PROSITE" id="PS51217">
    <property type="entry name" value="UVRD_HELICASE_CTER"/>
    <property type="match status" value="1"/>
</dbReference>
<dbReference type="HOGENOM" id="CLU_004585_6_3_9"/>
<evidence type="ECO:0000256" key="4">
    <source>
        <dbReference type="ARBA" id="ARBA00022806"/>
    </source>
</evidence>
<evidence type="ECO:0000256" key="10">
    <source>
        <dbReference type="ARBA" id="ARBA00048988"/>
    </source>
</evidence>
<evidence type="ECO:0000256" key="3">
    <source>
        <dbReference type="ARBA" id="ARBA00022801"/>
    </source>
</evidence>
<reference evidence="14 15" key="2">
    <citation type="submission" date="2012-02" db="EMBL/GenBank/DDBJ databases">
        <title>Improved High-Quality Draft sequence of Eubacterium cellulosolvens 6.</title>
        <authorList>
            <consortium name="US DOE Joint Genome Institute"/>
            <person name="Lucas S."/>
            <person name="Han J."/>
            <person name="Lapidus A."/>
            <person name="Cheng J.-F."/>
            <person name="Goodwin L."/>
            <person name="Pitluck S."/>
            <person name="Peters L."/>
            <person name="Mikhailova N."/>
            <person name="Gu W."/>
            <person name="Detter J.C."/>
            <person name="Han C."/>
            <person name="Tapia R."/>
            <person name="Land M."/>
            <person name="Hauser L."/>
            <person name="Kyrpides N."/>
            <person name="Ivanova N."/>
            <person name="Pagani I."/>
            <person name="Johnson E."/>
            <person name="Mukhopadhyay B."/>
            <person name="Anderson I."/>
            <person name="Woyke T."/>
        </authorList>
    </citation>
    <scope>NUCLEOTIDE SEQUENCE [LARGE SCALE GENOMIC DNA]</scope>
    <source>
        <strain evidence="14 15">6</strain>
    </source>
</reference>
<keyword evidence="2 11" id="KW-0547">Nucleotide-binding</keyword>
<dbReference type="InterPro" id="IPR014016">
    <property type="entry name" value="UvrD-like_ATP-bd"/>
</dbReference>
<dbReference type="eggNOG" id="COG0210">
    <property type="taxonomic scope" value="Bacteria"/>
</dbReference>
<dbReference type="InterPro" id="IPR013986">
    <property type="entry name" value="DExx_box_DNA_helicase_dom_sf"/>
</dbReference>
<evidence type="ECO:0000259" key="12">
    <source>
        <dbReference type="PROSITE" id="PS51198"/>
    </source>
</evidence>
<gene>
    <name evidence="14" type="ORF">EubceDRAFT1_2630</name>
</gene>
<keyword evidence="6" id="KW-0238">DNA-binding</keyword>
<evidence type="ECO:0000256" key="1">
    <source>
        <dbReference type="ARBA" id="ARBA00009922"/>
    </source>
</evidence>
<feature type="binding site" evidence="11">
    <location>
        <begin position="22"/>
        <end position="29"/>
    </location>
    <ligand>
        <name>ATP</name>
        <dbReference type="ChEBI" id="CHEBI:30616"/>
    </ligand>
</feature>
<proteinExistence type="inferred from homology"/>
<dbReference type="GO" id="GO:0016887">
    <property type="term" value="F:ATP hydrolysis activity"/>
    <property type="evidence" value="ECO:0007669"/>
    <property type="project" value="RHEA"/>
</dbReference>
<feature type="domain" description="UvrD-like helicase ATP-binding" evidence="12">
    <location>
        <begin position="1"/>
        <end position="276"/>
    </location>
</feature>
<name>I5AX19_EUBC6</name>
<evidence type="ECO:0000313" key="15">
    <source>
        <dbReference type="Proteomes" id="UP000005753"/>
    </source>
</evidence>
<comment type="similarity">
    <text evidence="1">Belongs to the helicase family. UvrD subfamily.</text>
</comment>
<dbReference type="Proteomes" id="UP000005753">
    <property type="component" value="Chromosome"/>
</dbReference>
<evidence type="ECO:0000313" key="14">
    <source>
        <dbReference type="EMBL" id="EIM58342.1"/>
    </source>
</evidence>
<keyword evidence="15" id="KW-1185">Reference proteome</keyword>
<dbReference type="Gene3D" id="3.40.50.300">
    <property type="entry name" value="P-loop containing nucleotide triphosphate hydrolases"/>
    <property type="match status" value="3"/>
</dbReference>
<evidence type="ECO:0000256" key="5">
    <source>
        <dbReference type="ARBA" id="ARBA00022840"/>
    </source>
</evidence>
<dbReference type="CDD" id="cd17932">
    <property type="entry name" value="DEXQc_UvrD"/>
    <property type="match status" value="1"/>
</dbReference>
<evidence type="ECO:0000256" key="7">
    <source>
        <dbReference type="ARBA" id="ARBA00023235"/>
    </source>
</evidence>
<dbReference type="InterPro" id="IPR014017">
    <property type="entry name" value="DNA_helicase_UvrD-like_C"/>
</dbReference>
<dbReference type="EC" id="5.6.2.4" evidence="9"/>
<dbReference type="InterPro" id="IPR027417">
    <property type="entry name" value="P-loop_NTPase"/>
</dbReference>
<dbReference type="GO" id="GO:0043138">
    <property type="term" value="F:3'-5' DNA helicase activity"/>
    <property type="evidence" value="ECO:0007669"/>
    <property type="project" value="UniProtKB-EC"/>
</dbReference>
<keyword evidence="4 11" id="KW-0347">Helicase</keyword>
<evidence type="ECO:0000256" key="11">
    <source>
        <dbReference type="PROSITE-ProRule" id="PRU00560"/>
    </source>
</evidence>
<feature type="domain" description="UvrD-like helicase C-terminal" evidence="13">
    <location>
        <begin position="277"/>
        <end position="513"/>
    </location>
</feature>
<dbReference type="STRING" id="633697.EubceDRAFT1_2630"/>
<dbReference type="InterPro" id="IPR000212">
    <property type="entry name" value="DNA_helicase_UvrD/REP"/>
</dbReference>
<evidence type="ECO:0000256" key="8">
    <source>
        <dbReference type="ARBA" id="ARBA00034617"/>
    </source>
</evidence>
<dbReference type="SUPFAM" id="SSF52540">
    <property type="entry name" value="P-loop containing nucleoside triphosphate hydrolases"/>
    <property type="match status" value="1"/>
</dbReference>
<organism evidence="14 15">
    <name type="scientific">Eubacterium cellulosolvens (strain ATCC 43171 / JCM 9499 / 6)</name>
    <name type="common">Cillobacterium cellulosolvens</name>
    <dbReference type="NCBI Taxonomy" id="633697"/>
    <lineage>
        <taxon>Bacteria</taxon>
        <taxon>Bacillati</taxon>
        <taxon>Bacillota</taxon>
        <taxon>Clostridia</taxon>
        <taxon>Eubacteriales</taxon>
        <taxon>Eubacteriaceae</taxon>
        <taxon>Eubacterium</taxon>
    </lineage>
</organism>
<dbReference type="GO" id="GO:0005524">
    <property type="term" value="F:ATP binding"/>
    <property type="evidence" value="ECO:0007669"/>
    <property type="project" value="UniProtKB-UniRule"/>
</dbReference>
<dbReference type="Gene3D" id="1.10.486.10">
    <property type="entry name" value="PCRA, domain 4"/>
    <property type="match status" value="1"/>
</dbReference>
<dbReference type="Gene3D" id="1.10.10.160">
    <property type="match status" value="1"/>
</dbReference>